<organism evidence="3 4">
    <name type="scientific">Edaphochlamys debaryana</name>
    <dbReference type="NCBI Taxonomy" id="47281"/>
    <lineage>
        <taxon>Eukaryota</taxon>
        <taxon>Viridiplantae</taxon>
        <taxon>Chlorophyta</taxon>
        <taxon>core chlorophytes</taxon>
        <taxon>Chlorophyceae</taxon>
        <taxon>CS clade</taxon>
        <taxon>Chlamydomonadales</taxon>
        <taxon>Chlamydomonadales incertae sedis</taxon>
        <taxon>Edaphochlamys</taxon>
    </lineage>
</organism>
<feature type="region of interest" description="Disordered" evidence="1">
    <location>
        <begin position="115"/>
        <end position="221"/>
    </location>
</feature>
<keyword evidence="2" id="KW-1133">Transmembrane helix</keyword>
<comment type="caution">
    <text evidence="3">The sequence shown here is derived from an EMBL/GenBank/DDBJ whole genome shotgun (WGS) entry which is preliminary data.</text>
</comment>
<evidence type="ECO:0000313" key="4">
    <source>
        <dbReference type="Proteomes" id="UP000612055"/>
    </source>
</evidence>
<protein>
    <submittedName>
        <fullName evidence="3">Uncharacterized protein</fullName>
    </submittedName>
</protein>
<name>A0A835XQF0_9CHLO</name>
<evidence type="ECO:0000256" key="2">
    <source>
        <dbReference type="SAM" id="Phobius"/>
    </source>
</evidence>
<feature type="compositionally biased region" description="Low complexity" evidence="1">
    <location>
        <begin position="115"/>
        <end position="147"/>
    </location>
</feature>
<dbReference type="AlphaFoldDB" id="A0A835XQF0"/>
<keyword evidence="2" id="KW-0812">Transmembrane</keyword>
<keyword evidence="2" id="KW-0472">Membrane</keyword>
<feature type="transmembrane region" description="Helical" evidence="2">
    <location>
        <begin position="337"/>
        <end position="357"/>
    </location>
</feature>
<dbReference type="EMBL" id="JAEHOE010000102">
    <property type="protein sequence ID" value="KAG2487073.1"/>
    <property type="molecule type" value="Genomic_DNA"/>
</dbReference>
<gene>
    <name evidence="3" type="ORF">HYH03_014319</name>
</gene>
<dbReference type="Proteomes" id="UP000612055">
    <property type="component" value="Unassembled WGS sequence"/>
</dbReference>
<feature type="compositionally biased region" description="Low complexity" evidence="1">
    <location>
        <begin position="181"/>
        <end position="208"/>
    </location>
</feature>
<accession>A0A835XQF0</accession>
<feature type="region of interest" description="Disordered" evidence="1">
    <location>
        <begin position="43"/>
        <end position="72"/>
    </location>
</feature>
<evidence type="ECO:0000256" key="1">
    <source>
        <dbReference type="SAM" id="MobiDB-lite"/>
    </source>
</evidence>
<proteinExistence type="predicted"/>
<evidence type="ECO:0000313" key="3">
    <source>
        <dbReference type="EMBL" id="KAG2487073.1"/>
    </source>
</evidence>
<keyword evidence="4" id="KW-1185">Reference proteome</keyword>
<reference evidence="3" key="1">
    <citation type="journal article" date="2020" name="bioRxiv">
        <title>Comparative genomics of Chlamydomonas.</title>
        <authorList>
            <person name="Craig R.J."/>
            <person name="Hasan A.R."/>
            <person name="Ness R.W."/>
            <person name="Keightley P.D."/>
        </authorList>
    </citation>
    <scope>NUCLEOTIDE SEQUENCE</scope>
    <source>
        <strain evidence="3">CCAP 11/70</strain>
    </source>
</reference>
<sequence>MASSIIGDAAALRRSGCASASGKKRTPVNVLHCMMHNPLALGASVQGSRPHRSGSPSRRPAPHVGEQHREEASWQALLHHALPGPTSPEQSTGLDFDAAVLLEDAAAARRALASAASPSPLHRPCASAAASSSSSPSSSASAVASHSLQRLFAGHPHHRHPHATHLQSHAHPAAHQPGPIPASIPASPSSSSPSRRPAAAPATSHQPSPLAPHPASAPKPLNLRQLGTFRDAVTRPLAPTVARGFVAAQQAYAASLVLSQALALELYRSMEAGVAGSPAAAAAFVAFAPVPIRVLARPPAQQAMRKGVRRGMGSAAPFWAGPGGRVGLGGPGLAAGWLYLALLGVWATAGGLLRAALGWLRATAASLVAGPDVERWAEAEAEAALEGGWVAA</sequence>